<gene>
    <name evidence="1" type="ORF">BKG89_04830</name>
</gene>
<feature type="non-terminal residue" evidence="1">
    <location>
        <position position="216"/>
    </location>
</feature>
<name>A0ABX3KY06_9PAST</name>
<evidence type="ECO:0000313" key="2">
    <source>
        <dbReference type="Proteomes" id="UP000188820"/>
    </source>
</evidence>
<dbReference type="EMBL" id="MLAA01000020">
    <property type="protein sequence ID" value="OOF69973.1"/>
    <property type="molecule type" value="Genomic_DNA"/>
</dbReference>
<organism evidence="1 2">
    <name type="scientific">Rodentibacter caecimuris</name>
    <dbReference type="NCBI Taxonomy" id="1796644"/>
    <lineage>
        <taxon>Bacteria</taxon>
        <taxon>Pseudomonadati</taxon>
        <taxon>Pseudomonadota</taxon>
        <taxon>Gammaproteobacteria</taxon>
        <taxon>Pasteurellales</taxon>
        <taxon>Pasteurellaceae</taxon>
        <taxon>Rodentibacter</taxon>
    </lineage>
</organism>
<evidence type="ECO:0008006" key="3">
    <source>
        <dbReference type="Google" id="ProtNLM"/>
    </source>
</evidence>
<dbReference type="SUPFAM" id="SSF53474">
    <property type="entry name" value="alpha/beta-Hydrolases"/>
    <property type="match status" value="1"/>
</dbReference>
<dbReference type="InterPro" id="IPR029058">
    <property type="entry name" value="AB_hydrolase_fold"/>
</dbReference>
<accession>A0ABX3KY06</accession>
<evidence type="ECO:0000313" key="1">
    <source>
        <dbReference type="EMBL" id="OOF69973.1"/>
    </source>
</evidence>
<protein>
    <recommendedName>
        <fullName evidence="3">Glycosyl transferase family 2</fullName>
    </recommendedName>
</protein>
<dbReference type="RefSeq" id="WP_077463055.1">
    <property type="nucleotide sequence ID" value="NZ_MLAA01000020.1"/>
</dbReference>
<dbReference type="Proteomes" id="UP000188820">
    <property type="component" value="Unassembled WGS sequence"/>
</dbReference>
<keyword evidence="2" id="KW-1185">Reference proteome</keyword>
<comment type="caution">
    <text evidence="1">The sequence shown here is derived from an EMBL/GenBank/DDBJ whole genome shotgun (WGS) entry which is preliminary data.</text>
</comment>
<reference evidence="1 2" key="1">
    <citation type="submission" date="2016-10" db="EMBL/GenBank/DDBJ databases">
        <title>Rodentibacter gen. nov. and new species.</title>
        <authorList>
            <person name="Christensen H."/>
        </authorList>
    </citation>
    <scope>NUCLEOTIDE SEQUENCE [LARGE SCALE GENOMIC DNA]</scope>
    <source>
        <strain evidence="1 2">1998236014</strain>
    </source>
</reference>
<sequence>MLLNYPVYTFTYSQFKSSKLPSINIPFIISIILNDQKYEFLIKLNNSNKILVMGSGAYDPDIISPPVFQRHAWINEFKENIIYYNDPTLYLGNIRIGWGVGNTEEHYLINIFNLLDIIRDKANIKKDKILFYGSSAGGFMSLLLSSMMKGSTALVNNPQTTIYKFWESHYCTLLTHCFPGMNKTDVLEKYILRLDAYEFVSKNNIKNRIIYLQNIS</sequence>
<proteinExistence type="predicted"/>